<proteinExistence type="predicted"/>
<reference evidence="1 2" key="1">
    <citation type="submission" date="2020-02" db="EMBL/GenBank/DDBJ databases">
        <authorList>
            <person name="Dziuba M."/>
            <person name="Kuznetsov B."/>
            <person name="Mardanov A."/>
            <person name="Ravin N."/>
            <person name="Grouzdev D."/>
        </authorList>
    </citation>
    <scope>NUCLEOTIDE SEQUENCE [LARGE SCALE GENOMIC DNA]</scope>
    <source>
        <strain evidence="1 2">SpK</strain>
    </source>
</reference>
<organism evidence="1 2">
    <name type="scientific">Magnetospirillum aberrantis SpK</name>
    <dbReference type="NCBI Taxonomy" id="908842"/>
    <lineage>
        <taxon>Bacteria</taxon>
        <taxon>Pseudomonadati</taxon>
        <taxon>Pseudomonadota</taxon>
        <taxon>Alphaproteobacteria</taxon>
        <taxon>Rhodospirillales</taxon>
        <taxon>Rhodospirillaceae</taxon>
        <taxon>Magnetospirillum</taxon>
    </lineage>
</organism>
<dbReference type="AlphaFoldDB" id="A0A7C9QWW5"/>
<name>A0A7C9QWW5_9PROT</name>
<dbReference type="EMBL" id="JAAIYP010000045">
    <property type="protein sequence ID" value="NFV82121.1"/>
    <property type="molecule type" value="Genomic_DNA"/>
</dbReference>
<evidence type="ECO:0000313" key="1">
    <source>
        <dbReference type="EMBL" id="NFV82121.1"/>
    </source>
</evidence>
<sequence>MNAVAQAIGRSITQREAENVEARILDSMRQLARKDPTTWRQLGRDERLRQAGAEAGKALLHEAAKRKQRVALTILAHDKVMNRYSTLVSEGLKPFQAIARVLDDANRFAKGVGNEYFSGLIDTLNAVHPKFLGMVENSREAAALVREIFGEHTGSPLAAKGAKAWLDTVEAMRQRFNAAGGDVGKLDYGYLPQPHDDLRVLKAGQAKWVSDTLPLLDRSRYIDENGVLLNDAQMVALLNQAWETLSTGGLNKLQPGQPGGNGMRANRGNEQRVIHFKDAASYLTYAASYNRGGILSAMQGHVSRLAKDIALVEEFGPNPQTQWGFLHDTARKTGQSDLVGPWLVSTQNMWDVLNGSTGLVANVRLAEIAQGVRNIEVFGKLGSAFISSVTDLPTYFATTGFNRLGVGNSLVNLIRSFGKESADYANRAGLVADSIVSDMNRWAEGNIGKGWTGKLANATMKASLLEAWTNAIRRGFSVTMMGAMGKLSRLDWSALEAGDRARLERLGVTERDFAVWRLATPEKWRGSDMLTLQALRGISEADLQAAGLSLRDQSRAVSKLLGAIVDESEFASLAQDLQTRAAVIRGTQKGTIEGEFLRSIMLFKGFPMAMISRHWGRVADQWRVGEKASAVAYGVGLTTALTIFGGLALELKDLVNGKDPRDMTSAKFWGAAFAQGGGVGIFGDFLYTGMGGQNRAGVPNWMNLFGPVVGSGLEAVDLTVGNIGQGIRGEKTHAGAEAVRFARSHLPFVNLWYAKAALDHAGLQDIQEIMSPGYLSRMRQRAHQDWGQDYWWRPGSTLPDRAPDLSAATGR</sequence>
<evidence type="ECO:0000313" key="2">
    <source>
        <dbReference type="Proteomes" id="UP000480684"/>
    </source>
</evidence>
<dbReference type="Proteomes" id="UP000480684">
    <property type="component" value="Unassembled WGS sequence"/>
</dbReference>
<keyword evidence="2" id="KW-1185">Reference proteome</keyword>
<accession>A0A7C9QWW5</accession>
<protein>
    <submittedName>
        <fullName evidence="1">Uncharacterized protein</fullName>
    </submittedName>
</protein>
<comment type="caution">
    <text evidence="1">The sequence shown here is derived from an EMBL/GenBank/DDBJ whole genome shotgun (WGS) entry which is preliminary data.</text>
</comment>
<dbReference type="RefSeq" id="WP_163682821.1">
    <property type="nucleotide sequence ID" value="NZ_JAAIYP010000045.1"/>
</dbReference>
<gene>
    <name evidence="1" type="ORF">G4223_18580</name>
</gene>